<keyword evidence="7" id="KW-0479">Metal-binding</keyword>
<feature type="compositionally biased region" description="Basic and acidic residues" evidence="15">
    <location>
        <begin position="289"/>
        <end position="300"/>
    </location>
</feature>
<dbReference type="SMART" id="SM00184">
    <property type="entry name" value="RING"/>
    <property type="match status" value="1"/>
</dbReference>
<evidence type="ECO:0000256" key="10">
    <source>
        <dbReference type="ARBA" id="ARBA00022833"/>
    </source>
</evidence>
<protein>
    <recommendedName>
        <fullName evidence="4">RING-type E3 ubiquitin transferase</fullName>
        <ecNumber evidence="4">2.3.2.27</ecNumber>
    </recommendedName>
</protein>
<dbReference type="UniPathway" id="UPA00143"/>
<dbReference type="Gene3D" id="3.30.40.10">
    <property type="entry name" value="Zinc/RING finger domain, C3HC4 (zinc finger)"/>
    <property type="match status" value="1"/>
</dbReference>
<dbReference type="Pfam" id="PF13639">
    <property type="entry name" value="zf-RING_2"/>
    <property type="match status" value="1"/>
</dbReference>
<dbReference type="GO" id="GO:0016020">
    <property type="term" value="C:membrane"/>
    <property type="evidence" value="ECO:0007669"/>
    <property type="project" value="UniProtKB-SubCell"/>
</dbReference>
<dbReference type="Gramene" id="OIW07363">
    <property type="protein sequence ID" value="OIW07363"/>
    <property type="gene ID" value="TanjilG_10198"/>
</dbReference>
<evidence type="ECO:0000256" key="9">
    <source>
        <dbReference type="ARBA" id="ARBA00022786"/>
    </source>
</evidence>
<comment type="catalytic activity">
    <reaction evidence="1">
        <text>S-ubiquitinyl-[E2 ubiquitin-conjugating enzyme]-L-cysteine + [acceptor protein]-L-lysine = [E2 ubiquitin-conjugating enzyme]-L-cysteine + N(6)-ubiquitinyl-[acceptor protein]-L-lysine.</text>
        <dbReference type="EC" id="2.3.2.27"/>
    </reaction>
</comment>
<keyword evidence="12 16" id="KW-0472">Membrane</keyword>
<feature type="region of interest" description="Disordered" evidence="15">
    <location>
        <begin position="289"/>
        <end position="321"/>
    </location>
</feature>
<evidence type="ECO:0000256" key="13">
    <source>
        <dbReference type="ARBA" id="ARBA00024209"/>
    </source>
</evidence>
<dbReference type="GO" id="GO:0016567">
    <property type="term" value="P:protein ubiquitination"/>
    <property type="evidence" value="ECO:0007669"/>
    <property type="project" value="UniProtKB-UniPathway"/>
</dbReference>
<dbReference type="PANTHER" id="PTHR46913:SF22">
    <property type="entry name" value="RING-TYPE E3 UBIQUITIN TRANSFERASE"/>
    <property type="match status" value="1"/>
</dbReference>
<comment type="similarity">
    <text evidence="13">Belongs to the RING-type zinc finger family. ATL subfamily.</text>
</comment>
<evidence type="ECO:0000256" key="8">
    <source>
        <dbReference type="ARBA" id="ARBA00022771"/>
    </source>
</evidence>
<name>A0A4P1RBH3_LUPAN</name>
<evidence type="ECO:0000256" key="1">
    <source>
        <dbReference type="ARBA" id="ARBA00000900"/>
    </source>
</evidence>
<evidence type="ECO:0000313" key="18">
    <source>
        <dbReference type="EMBL" id="OIW07363.1"/>
    </source>
</evidence>
<keyword evidence="19" id="KW-1185">Reference proteome</keyword>
<comment type="pathway">
    <text evidence="3">Protein modification; protein ubiquitination.</text>
</comment>
<keyword evidence="10" id="KW-0862">Zinc</keyword>
<organism evidence="18 19">
    <name type="scientific">Lupinus angustifolius</name>
    <name type="common">Narrow-leaved blue lupine</name>
    <dbReference type="NCBI Taxonomy" id="3871"/>
    <lineage>
        <taxon>Eukaryota</taxon>
        <taxon>Viridiplantae</taxon>
        <taxon>Streptophyta</taxon>
        <taxon>Embryophyta</taxon>
        <taxon>Tracheophyta</taxon>
        <taxon>Spermatophyta</taxon>
        <taxon>Magnoliopsida</taxon>
        <taxon>eudicotyledons</taxon>
        <taxon>Gunneridae</taxon>
        <taxon>Pentapetalae</taxon>
        <taxon>rosids</taxon>
        <taxon>fabids</taxon>
        <taxon>Fabales</taxon>
        <taxon>Fabaceae</taxon>
        <taxon>Papilionoideae</taxon>
        <taxon>50 kb inversion clade</taxon>
        <taxon>genistoids sensu lato</taxon>
        <taxon>core genistoids</taxon>
        <taxon>Genisteae</taxon>
        <taxon>Lupinus</taxon>
    </lineage>
</organism>
<evidence type="ECO:0000256" key="6">
    <source>
        <dbReference type="ARBA" id="ARBA00022692"/>
    </source>
</evidence>
<accession>A0A4P1RBH3</accession>
<keyword evidence="9" id="KW-0833">Ubl conjugation pathway</keyword>
<keyword evidence="8 14" id="KW-0863">Zinc-finger</keyword>
<dbReference type="Proteomes" id="UP000188354">
    <property type="component" value="Chromosome LG08"/>
</dbReference>
<dbReference type="GO" id="GO:0061630">
    <property type="term" value="F:ubiquitin protein ligase activity"/>
    <property type="evidence" value="ECO:0007669"/>
    <property type="project" value="UniProtKB-EC"/>
</dbReference>
<comment type="subcellular location">
    <subcellularLocation>
        <location evidence="2">Membrane</location>
        <topology evidence="2">Single-pass membrane protein</topology>
    </subcellularLocation>
</comment>
<dbReference type="EMBL" id="CM007368">
    <property type="protein sequence ID" value="OIW07363.1"/>
    <property type="molecule type" value="Genomic_DNA"/>
</dbReference>
<feature type="transmembrane region" description="Helical" evidence="16">
    <location>
        <begin position="61"/>
        <end position="84"/>
    </location>
</feature>
<dbReference type="EC" id="2.3.2.27" evidence="4"/>
<evidence type="ECO:0000313" key="19">
    <source>
        <dbReference type="Proteomes" id="UP000188354"/>
    </source>
</evidence>
<evidence type="ECO:0000256" key="16">
    <source>
        <dbReference type="SAM" id="Phobius"/>
    </source>
</evidence>
<evidence type="ECO:0000256" key="2">
    <source>
        <dbReference type="ARBA" id="ARBA00004167"/>
    </source>
</evidence>
<evidence type="ECO:0000256" key="7">
    <source>
        <dbReference type="ARBA" id="ARBA00022723"/>
    </source>
</evidence>
<keyword evidence="5" id="KW-0808">Transferase</keyword>
<evidence type="ECO:0000256" key="14">
    <source>
        <dbReference type="PROSITE-ProRule" id="PRU00175"/>
    </source>
</evidence>
<dbReference type="InterPro" id="IPR013083">
    <property type="entry name" value="Znf_RING/FYVE/PHD"/>
</dbReference>
<feature type="domain" description="RING-type" evidence="17">
    <location>
        <begin position="148"/>
        <end position="190"/>
    </location>
</feature>
<dbReference type="InterPro" id="IPR001841">
    <property type="entry name" value="Znf_RING"/>
</dbReference>
<dbReference type="AlphaFoldDB" id="A0A4P1RBH3"/>
<keyword evidence="6 16" id="KW-0812">Transmembrane</keyword>
<evidence type="ECO:0000256" key="11">
    <source>
        <dbReference type="ARBA" id="ARBA00022989"/>
    </source>
</evidence>
<dbReference type="PANTHER" id="PTHR46913">
    <property type="entry name" value="RING-H2 FINGER PROTEIN ATL16"/>
    <property type="match status" value="1"/>
</dbReference>
<evidence type="ECO:0000259" key="17">
    <source>
        <dbReference type="PROSITE" id="PS50089"/>
    </source>
</evidence>
<dbReference type="PROSITE" id="PS50089">
    <property type="entry name" value="ZF_RING_2"/>
    <property type="match status" value="1"/>
</dbReference>
<evidence type="ECO:0000256" key="5">
    <source>
        <dbReference type="ARBA" id="ARBA00022679"/>
    </source>
</evidence>
<dbReference type="SUPFAM" id="SSF57850">
    <property type="entry name" value="RING/U-box"/>
    <property type="match status" value="1"/>
</dbReference>
<sequence length="421" mass="46947">MGSVSTSNPFAPNTVFKDCSQGICSIYCPQWCYIIFSPPPPSITTLGADDLDDDSSSSFQFSPLIVAVIGILASTFILVTYYTIISRFCKSRNNDPTNSEMEHNHEGGVNNELVQVSSSSSGLDETLIKSITVCKYKKNSVLVDGSDCSVCLSEFEENENLRLLPKCNHAFHIPCIDPWLKSHSSCPLCRSNIDPNQRDCSSILMEVPTTMNMSINALEYQHMSDDVIIVIQSSETSEQQEDSVSFGDEVLPKWPAESAAANDDEDNTIEQLDVNNLRRVSVRDILNDNDHDVELQREGSDTGSSRGASEGEQSEENGKREVVNMVKRSMFTRYGTNASFLPSLIKLMIKSYICERPICWTWNDNGKANQISATFLHKKRAFIPDSGRLLSSQELSKLTEYPCLPAMPIRGILVYKLHYKV</sequence>
<keyword evidence="11 16" id="KW-1133">Transmembrane helix</keyword>
<dbReference type="InterPro" id="IPR044600">
    <property type="entry name" value="ATL1/ATL16-like"/>
</dbReference>
<evidence type="ECO:0000256" key="3">
    <source>
        <dbReference type="ARBA" id="ARBA00004906"/>
    </source>
</evidence>
<gene>
    <name evidence="18" type="ORF">TanjilG_10198</name>
</gene>
<reference evidence="18 19" key="1">
    <citation type="journal article" date="2017" name="Plant Biotechnol. J.">
        <title>A comprehensive draft genome sequence for lupin (Lupinus angustifolius), an emerging health food: insights into plant-microbe interactions and legume evolution.</title>
        <authorList>
            <person name="Hane J.K."/>
            <person name="Ming Y."/>
            <person name="Kamphuis L.G."/>
            <person name="Nelson M.N."/>
            <person name="Garg G."/>
            <person name="Atkins C.A."/>
            <person name="Bayer P.E."/>
            <person name="Bravo A."/>
            <person name="Bringans S."/>
            <person name="Cannon S."/>
            <person name="Edwards D."/>
            <person name="Foley R."/>
            <person name="Gao L.L."/>
            <person name="Harrison M.J."/>
            <person name="Huang W."/>
            <person name="Hurgobin B."/>
            <person name="Li S."/>
            <person name="Liu C.W."/>
            <person name="McGrath A."/>
            <person name="Morahan G."/>
            <person name="Murray J."/>
            <person name="Weller J."/>
            <person name="Jian J."/>
            <person name="Singh K.B."/>
        </authorList>
    </citation>
    <scope>NUCLEOTIDE SEQUENCE</scope>
    <source>
        <strain evidence="19">cv. Tanjil</strain>
        <tissue evidence="18">Whole plant</tissue>
    </source>
</reference>
<dbReference type="GO" id="GO:0008270">
    <property type="term" value="F:zinc ion binding"/>
    <property type="evidence" value="ECO:0007669"/>
    <property type="project" value="UniProtKB-KW"/>
</dbReference>
<evidence type="ECO:0000256" key="4">
    <source>
        <dbReference type="ARBA" id="ARBA00012483"/>
    </source>
</evidence>
<dbReference type="FunFam" id="3.30.40.10:FF:000187">
    <property type="entry name" value="E3 ubiquitin-protein ligase ATL6"/>
    <property type="match status" value="1"/>
</dbReference>
<evidence type="ECO:0000256" key="12">
    <source>
        <dbReference type="ARBA" id="ARBA00023136"/>
    </source>
</evidence>
<dbReference type="CDD" id="cd16461">
    <property type="entry name" value="RING-H2_EL5-like"/>
    <property type="match status" value="1"/>
</dbReference>
<evidence type="ECO:0000256" key="15">
    <source>
        <dbReference type="SAM" id="MobiDB-lite"/>
    </source>
</evidence>
<proteinExistence type="inferred from homology"/>